<protein>
    <submittedName>
        <fullName evidence="2">Uncharacterized protein</fullName>
    </submittedName>
</protein>
<organism evidence="2 3">
    <name type="scientific">Saccharothrix violaceirubra</name>
    <dbReference type="NCBI Taxonomy" id="413306"/>
    <lineage>
        <taxon>Bacteria</taxon>
        <taxon>Bacillati</taxon>
        <taxon>Actinomycetota</taxon>
        <taxon>Actinomycetes</taxon>
        <taxon>Pseudonocardiales</taxon>
        <taxon>Pseudonocardiaceae</taxon>
        <taxon>Saccharothrix</taxon>
    </lineage>
</organism>
<evidence type="ECO:0000313" key="3">
    <source>
        <dbReference type="Proteomes" id="UP000542674"/>
    </source>
</evidence>
<evidence type="ECO:0000313" key="2">
    <source>
        <dbReference type="EMBL" id="MBB4965327.1"/>
    </source>
</evidence>
<feature type="region of interest" description="Disordered" evidence="1">
    <location>
        <begin position="1"/>
        <end position="22"/>
    </location>
</feature>
<comment type="caution">
    <text evidence="2">The sequence shown here is derived from an EMBL/GenBank/DDBJ whole genome shotgun (WGS) entry which is preliminary data.</text>
</comment>
<accession>A0A7W7WVW2</accession>
<sequence>MTTTCLPCADPRSPSPTDGGRTIAYLTADGGVGLWHPGA</sequence>
<dbReference type="Proteomes" id="UP000542674">
    <property type="component" value="Unassembled WGS sequence"/>
</dbReference>
<reference evidence="2 3" key="1">
    <citation type="submission" date="2020-08" db="EMBL/GenBank/DDBJ databases">
        <title>Sequencing the genomes of 1000 actinobacteria strains.</title>
        <authorList>
            <person name="Klenk H.-P."/>
        </authorList>
    </citation>
    <scope>NUCLEOTIDE SEQUENCE [LARGE SCALE GENOMIC DNA]</scope>
    <source>
        <strain evidence="2 3">DSM 45084</strain>
    </source>
</reference>
<dbReference type="AlphaFoldDB" id="A0A7W7WVW2"/>
<keyword evidence="3" id="KW-1185">Reference proteome</keyword>
<evidence type="ECO:0000256" key="1">
    <source>
        <dbReference type="SAM" id="MobiDB-lite"/>
    </source>
</evidence>
<name>A0A7W7WVW2_9PSEU</name>
<dbReference type="EMBL" id="JACHJS010000001">
    <property type="protein sequence ID" value="MBB4965327.1"/>
    <property type="molecule type" value="Genomic_DNA"/>
</dbReference>
<proteinExistence type="predicted"/>
<gene>
    <name evidence="2" type="ORF">F4559_002686</name>
</gene>